<name>A0A1H4AF00_9GAMM</name>
<organism evidence="2 3">
    <name type="scientific">Microbulbifer marinus</name>
    <dbReference type="NCBI Taxonomy" id="658218"/>
    <lineage>
        <taxon>Bacteria</taxon>
        <taxon>Pseudomonadati</taxon>
        <taxon>Pseudomonadota</taxon>
        <taxon>Gammaproteobacteria</taxon>
        <taxon>Cellvibrionales</taxon>
        <taxon>Microbulbiferaceae</taxon>
        <taxon>Microbulbifer</taxon>
    </lineage>
</organism>
<dbReference type="EMBL" id="FNQO01000003">
    <property type="protein sequence ID" value="SEA34308.1"/>
    <property type="molecule type" value="Genomic_DNA"/>
</dbReference>
<dbReference type="OrthoDB" id="5727911at2"/>
<evidence type="ECO:0008006" key="4">
    <source>
        <dbReference type="Google" id="ProtNLM"/>
    </source>
</evidence>
<dbReference type="STRING" id="658218.SAMN05216562_2729"/>
<gene>
    <name evidence="2" type="ORF">SAMN05216562_2729</name>
</gene>
<evidence type="ECO:0000313" key="3">
    <source>
        <dbReference type="Proteomes" id="UP000198658"/>
    </source>
</evidence>
<evidence type="ECO:0000313" key="2">
    <source>
        <dbReference type="EMBL" id="SEA34308.1"/>
    </source>
</evidence>
<sequence>MGVKRWLFIALLLPLVQGLAPLAHAQACDTDQIVQVCELNSRTTFVFDPQTQTLGSVDFRIISKREKKNDRPQGVKYRVRATETNPAQFTLRSTSGSDQIDVTLTYVNFDGTATALTPGAESAQQDGTPTFADASIRFDLATPGVQPAPGVYQGSFQLELNQSAACADSGCQSTTASFEVELVVDASIRISGLEDMWIDYPVSTATQTFCVFTSAGLDFGIRAESQNGTGEFLLLGTGGTGDTVNYQVSTGEVSSALFTLTEGVSTLDQGTTWAGNPSADCATGGENMQLEISLDPAAINNAIETNYTDTITLTVEMQ</sequence>
<dbReference type="AlphaFoldDB" id="A0A1H4AF00"/>
<accession>A0A1H4AF00</accession>
<keyword evidence="1" id="KW-0732">Signal</keyword>
<reference evidence="3" key="1">
    <citation type="submission" date="2016-10" db="EMBL/GenBank/DDBJ databases">
        <authorList>
            <person name="Varghese N."/>
            <person name="Submissions S."/>
        </authorList>
    </citation>
    <scope>NUCLEOTIDE SEQUENCE [LARGE SCALE GENOMIC DNA]</scope>
    <source>
        <strain evidence="3">CGMCC 1.10657</strain>
    </source>
</reference>
<evidence type="ECO:0000256" key="1">
    <source>
        <dbReference type="SAM" id="SignalP"/>
    </source>
</evidence>
<dbReference type="RefSeq" id="WP_091389571.1">
    <property type="nucleotide sequence ID" value="NZ_FNQO01000003.1"/>
</dbReference>
<feature type="signal peptide" evidence="1">
    <location>
        <begin position="1"/>
        <end position="25"/>
    </location>
</feature>
<proteinExistence type="predicted"/>
<dbReference type="Proteomes" id="UP000198658">
    <property type="component" value="Unassembled WGS sequence"/>
</dbReference>
<keyword evidence="3" id="KW-1185">Reference proteome</keyword>
<feature type="chain" id="PRO_5011445008" description="Spore Coat Protein U domain-containing protein" evidence="1">
    <location>
        <begin position="26"/>
        <end position="318"/>
    </location>
</feature>
<protein>
    <recommendedName>
        <fullName evidence="4">Spore Coat Protein U domain-containing protein</fullName>
    </recommendedName>
</protein>